<evidence type="ECO:0000256" key="2">
    <source>
        <dbReference type="ARBA" id="ARBA00006683"/>
    </source>
</evidence>
<dbReference type="InterPro" id="IPR050445">
    <property type="entry name" value="Bact_polysacc_biosynth/exp"/>
</dbReference>
<dbReference type="PANTHER" id="PTHR32309">
    <property type="entry name" value="TYROSINE-PROTEIN KINASE"/>
    <property type="match status" value="1"/>
</dbReference>
<evidence type="ECO:0000256" key="4">
    <source>
        <dbReference type="ARBA" id="ARBA00022692"/>
    </source>
</evidence>
<sequence length="240" mass="26167">MGDSVNLEIVLKIIRQNAVSIFLFAVITGLLMALVTFFLLTPKYEAETQILVSQPESGGIIDNQNVETSLQLINTYRDIILNPLVLGEVSDNLVDSQGIELTTRELSKMITVSNEDQSQVITVSVVADSIEEAAIIADEIASVFQQEVSEIMNVNNVSILASAFMDADTDQVSPNTVINITVGLVIGLMLGLGLAFTRAFFDKSVRNEEDVERHLSIPVIGSIDRFEKQVGAGDIYEQTS</sequence>
<comment type="subcellular location">
    <subcellularLocation>
        <location evidence="1">Cell membrane</location>
        <topology evidence="1">Multi-pass membrane protein</topology>
    </subcellularLocation>
</comment>
<evidence type="ECO:0000313" key="12">
    <source>
        <dbReference type="Proteomes" id="UP001549019"/>
    </source>
</evidence>
<keyword evidence="12" id="KW-1185">Reference proteome</keyword>
<organism evidence="11 12">
    <name type="scientific">Salinicoccus halitifaciens</name>
    <dbReference type="NCBI Taxonomy" id="1073415"/>
    <lineage>
        <taxon>Bacteria</taxon>
        <taxon>Bacillati</taxon>
        <taxon>Bacillota</taxon>
        <taxon>Bacilli</taxon>
        <taxon>Bacillales</taxon>
        <taxon>Staphylococcaceae</taxon>
        <taxon>Salinicoccus</taxon>
    </lineage>
</organism>
<dbReference type="EMBL" id="JBDZDV010000001">
    <property type="protein sequence ID" value="MET3110474.1"/>
    <property type="molecule type" value="Genomic_DNA"/>
</dbReference>
<proteinExistence type="inferred from homology"/>
<evidence type="ECO:0000256" key="5">
    <source>
        <dbReference type="ARBA" id="ARBA00022903"/>
    </source>
</evidence>
<reference evidence="11 12" key="1">
    <citation type="submission" date="2024-05" db="EMBL/GenBank/DDBJ databases">
        <title>Genomic Encyclopedia of Type Strains, Phase IV (KMG-IV): sequencing the most valuable type-strain genomes for metagenomic binning, comparative biology and taxonomic classification.</title>
        <authorList>
            <person name="Goeker M."/>
        </authorList>
    </citation>
    <scope>NUCLEOTIDE SEQUENCE [LARGE SCALE GENOMIC DNA]</scope>
    <source>
        <strain evidence="11 12">DSM 25286</strain>
    </source>
</reference>
<name>A0ABV2E7S9_9STAP</name>
<keyword evidence="8" id="KW-0270">Exopolysaccharide synthesis</keyword>
<dbReference type="RefSeq" id="WP_230820268.1">
    <property type="nucleotide sequence ID" value="NZ_JAJNCU010000001.1"/>
</dbReference>
<dbReference type="PANTHER" id="PTHR32309:SF13">
    <property type="entry name" value="FERRIC ENTEROBACTIN TRANSPORT PROTEIN FEPE"/>
    <property type="match status" value="1"/>
</dbReference>
<comment type="similarity">
    <text evidence="2">Belongs to the CpsC/CapA family.</text>
</comment>
<comment type="caution">
    <text evidence="11">The sequence shown here is derived from an EMBL/GenBank/DDBJ whole genome shotgun (WGS) entry which is preliminary data.</text>
</comment>
<evidence type="ECO:0000256" key="7">
    <source>
        <dbReference type="ARBA" id="ARBA00023136"/>
    </source>
</evidence>
<keyword evidence="3" id="KW-1003">Cell membrane</keyword>
<dbReference type="Proteomes" id="UP001549019">
    <property type="component" value="Unassembled WGS sequence"/>
</dbReference>
<feature type="transmembrane region" description="Helical" evidence="9">
    <location>
        <begin position="21"/>
        <end position="40"/>
    </location>
</feature>
<accession>A0ABV2E7S9</accession>
<gene>
    <name evidence="11" type="ORF">ABHD89_000862</name>
</gene>
<feature type="transmembrane region" description="Helical" evidence="9">
    <location>
        <begin position="177"/>
        <end position="196"/>
    </location>
</feature>
<evidence type="ECO:0000256" key="3">
    <source>
        <dbReference type="ARBA" id="ARBA00022475"/>
    </source>
</evidence>
<dbReference type="Pfam" id="PF02706">
    <property type="entry name" value="Wzz"/>
    <property type="match status" value="1"/>
</dbReference>
<keyword evidence="6 9" id="KW-1133">Transmembrane helix</keyword>
<feature type="domain" description="Polysaccharide chain length determinant N-terminal" evidence="10">
    <location>
        <begin position="4"/>
        <end position="93"/>
    </location>
</feature>
<keyword evidence="4 9" id="KW-0812">Transmembrane</keyword>
<keyword evidence="5" id="KW-0972">Capsule biogenesis/degradation</keyword>
<evidence type="ECO:0000256" key="1">
    <source>
        <dbReference type="ARBA" id="ARBA00004651"/>
    </source>
</evidence>
<keyword evidence="7 9" id="KW-0472">Membrane</keyword>
<evidence type="ECO:0000256" key="9">
    <source>
        <dbReference type="SAM" id="Phobius"/>
    </source>
</evidence>
<evidence type="ECO:0000259" key="10">
    <source>
        <dbReference type="Pfam" id="PF02706"/>
    </source>
</evidence>
<protein>
    <submittedName>
        <fullName evidence="11">Capsular polysaccharide biosynthesis protein</fullName>
    </submittedName>
</protein>
<evidence type="ECO:0000256" key="8">
    <source>
        <dbReference type="ARBA" id="ARBA00023169"/>
    </source>
</evidence>
<dbReference type="InterPro" id="IPR003856">
    <property type="entry name" value="LPS_length_determ_N"/>
</dbReference>
<evidence type="ECO:0000256" key="6">
    <source>
        <dbReference type="ARBA" id="ARBA00022989"/>
    </source>
</evidence>
<evidence type="ECO:0000313" key="11">
    <source>
        <dbReference type="EMBL" id="MET3110474.1"/>
    </source>
</evidence>